<name>A0A2D2DRW2_9BURK</name>
<dbReference type="OrthoDB" id="9964239at2"/>
<reference evidence="2" key="1">
    <citation type="submission" date="2017-10" db="EMBL/GenBank/DDBJ databases">
        <title>Massilia psychrophilum sp. nov., a novel purple-pigmented bacterium isolated from Tianshan glacier, Xinjiang Municipality, China.</title>
        <authorList>
            <person name="Wang H."/>
        </authorList>
    </citation>
    <scope>NUCLEOTIDE SEQUENCE [LARGE SCALE GENOMIC DNA]</scope>
    <source>
        <strain evidence="2">B2</strain>
    </source>
</reference>
<keyword evidence="1" id="KW-0812">Transmembrane</keyword>
<accession>A0A2D2DRW2</accession>
<evidence type="ECO:0000313" key="2">
    <source>
        <dbReference type="EMBL" id="ATQ77703.1"/>
    </source>
</evidence>
<evidence type="ECO:0000256" key="1">
    <source>
        <dbReference type="SAM" id="Phobius"/>
    </source>
</evidence>
<dbReference type="KEGG" id="mass:CR152_26745"/>
<evidence type="ECO:0000313" key="3">
    <source>
        <dbReference type="Proteomes" id="UP000229897"/>
    </source>
</evidence>
<keyword evidence="1" id="KW-0472">Membrane</keyword>
<dbReference type="Proteomes" id="UP000229897">
    <property type="component" value="Chromosome"/>
</dbReference>
<keyword evidence="1" id="KW-1133">Transmembrane helix</keyword>
<dbReference type="RefSeq" id="WP_099880122.1">
    <property type="nucleotide sequence ID" value="NZ_CP024608.1"/>
</dbReference>
<sequence length="237" mass="24528">MTNAKSYRACAEYDKNHLMENVMEVLDKHLLSQLVGGLEVDGGGGGTDSGGWGTPGSIAGLPAGAVEYDLFAVGIQGIQDAVVKIQGVTPILENPLPEIDPIRPGDNVWEGPITGVWVEPVITTFETRLETGIAGMTGAVAGVAATTFLTAAIQGAGYGSLLGPLGTLVGGAIGVGVGIGALYLMERHHQGHFTEKIDQTYIDKDGVRHMKPVTTPGDDSPLCYVGPAGGKVMQMMA</sequence>
<keyword evidence="3" id="KW-1185">Reference proteome</keyword>
<dbReference type="AlphaFoldDB" id="A0A2D2DRW2"/>
<protein>
    <submittedName>
        <fullName evidence="2">Uncharacterized protein</fullName>
    </submittedName>
</protein>
<proteinExistence type="predicted"/>
<dbReference type="EMBL" id="CP024608">
    <property type="protein sequence ID" value="ATQ77703.1"/>
    <property type="molecule type" value="Genomic_DNA"/>
</dbReference>
<feature type="transmembrane region" description="Helical" evidence="1">
    <location>
        <begin position="165"/>
        <end position="185"/>
    </location>
</feature>
<gene>
    <name evidence="2" type="ORF">CR152_26745</name>
</gene>
<feature type="transmembrane region" description="Helical" evidence="1">
    <location>
        <begin position="133"/>
        <end position="153"/>
    </location>
</feature>
<organism evidence="2 3">
    <name type="scientific">Massilia violaceinigra</name>
    <dbReference type="NCBI Taxonomy" id="2045208"/>
    <lineage>
        <taxon>Bacteria</taxon>
        <taxon>Pseudomonadati</taxon>
        <taxon>Pseudomonadota</taxon>
        <taxon>Betaproteobacteria</taxon>
        <taxon>Burkholderiales</taxon>
        <taxon>Oxalobacteraceae</taxon>
        <taxon>Telluria group</taxon>
        <taxon>Massilia</taxon>
    </lineage>
</organism>